<dbReference type="SUPFAM" id="SSF53098">
    <property type="entry name" value="Ribonuclease H-like"/>
    <property type="match status" value="1"/>
</dbReference>
<protein>
    <recommendedName>
        <fullName evidence="4">DUF4371 domain-containing protein</fullName>
    </recommendedName>
</protein>
<keyword evidence="3" id="KW-1185">Reference proteome</keyword>
<reference evidence="2" key="1">
    <citation type="submission" date="2025-08" db="UniProtKB">
        <authorList>
            <consortium name="Ensembl"/>
        </authorList>
    </citation>
    <scope>IDENTIFICATION</scope>
</reference>
<dbReference type="PANTHER" id="PTHR45913">
    <property type="entry name" value="EPM2A-INTERACTING PROTEIN 1"/>
    <property type="match status" value="1"/>
</dbReference>
<feature type="compositionally biased region" description="Polar residues" evidence="1">
    <location>
        <begin position="36"/>
        <end position="46"/>
    </location>
</feature>
<proteinExistence type="predicted"/>
<evidence type="ECO:0000313" key="2">
    <source>
        <dbReference type="Ensembl" id="ENSCCRP00010093113.1"/>
    </source>
</evidence>
<evidence type="ECO:0000313" key="3">
    <source>
        <dbReference type="Proteomes" id="UP000694427"/>
    </source>
</evidence>
<sequence>MLNMSKPKSKSIYDFFTRKRGPETETPLNEAAENAASRQTLPQTAEISREDNEGDACEQSSSTCPAKKKQKSGVRPYKDDFLKFGFVNCSDAVRAAIPMCVICGEKLANESLKPAKLERHLSTRHADLADKPLSFFQRKSEEIKSSAQLLSRSVTYNDKLHLASYKVSYRVAKEKAPHTIAERLILPAALDIVNTVLDEKASEKLKLIPLSDNTVSRRIVDIAQNLEEQLIARLKSAKDFAIQLDESTDVASSATLLVYVRYIWQGEFLEDLLCCLTLPSSTSGAHIFEQLNAFITKSGLDWANCKGITSDGAANLTGKNSGVVRRIKDAAGQNIVWYHCFIHREALASKGIPPELEIVMRDTVKVVNYIKGSALNSRLFEALCVEMGAEHKHLLFHTDVRWLSKGRVLSRVYELRDEIRAFLTDKLSPLASQFSDEKWLLTLSYLADIFSVLNELNLKLQGREDNIFRHCEQIQAFQKSLELWQLRLKTASYYMFPTMMKRIEENDVPNESVAGLTRLIQSHLDALMGKFSRYFPQAKFDELKDKRWVKNPFDFETPDSIAELNLTPSEESEMIQLTSDNTLKTRHKTEKLSSFWIGLFTEYPMLSKATTLHHYLYV</sequence>
<dbReference type="AlphaFoldDB" id="A0A8C1NKP5"/>
<organism evidence="2 3">
    <name type="scientific">Cyprinus carpio</name>
    <name type="common">Common carp</name>
    <dbReference type="NCBI Taxonomy" id="7962"/>
    <lineage>
        <taxon>Eukaryota</taxon>
        <taxon>Metazoa</taxon>
        <taxon>Chordata</taxon>
        <taxon>Craniata</taxon>
        <taxon>Vertebrata</taxon>
        <taxon>Euteleostomi</taxon>
        <taxon>Actinopterygii</taxon>
        <taxon>Neopterygii</taxon>
        <taxon>Teleostei</taxon>
        <taxon>Ostariophysi</taxon>
        <taxon>Cypriniformes</taxon>
        <taxon>Cyprinidae</taxon>
        <taxon>Cyprininae</taxon>
        <taxon>Cyprinus</taxon>
    </lineage>
</organism>
<feature type="region of interest" description="Disordered" evidence="1">
    <location>
        <begin position="1"/>
        <end position="71"/>
    </location>
</feature>
<dbReference type="PANTHER" id="PTHR45913:SF19">
    <property type="entry name" value="LOW QUALITY PROTEIN: ZINC FINGER BED DOMAIN-CONTAINING PROTEIN 5-LIKE"/>
    <property type="match status" value="1"/>
</dbReference>
<dbReference type="Ensembl" id="ENSCCRT00010103252.1">
    <property type="protein sequence ID" value="ENSCCRP00010093113.1"/>
    <property type="gene ID" value="ENSCCRG00010040732.1"/>
</dbReference>
<reference evidence="2" key="2">
    <citation type="submission" date="2025-09" db="UniProtKB">
        <authorList>
            <consortium name="Ensembl"/>
        </authorList>
    </citation>
    <scope>IDENTIFICATION</scope>
</reference>
<name>A0A8C1NKP5_CYPCA</name>
<accession>A0A8C1NKP5</accession>
<dbReference type="Proteomes" id="UP000694427">
    <property type="component" value="Unplaced"/>
</dbReference>
<evidence type="ECO:0000256" key="1">
    <source>
        <dbReference type="SAM" id="MobiDB-lite"/>
    </source>
</evidence>
<evidence type="ECO:0008006" key="4">
    <source>
        <dbReference type="Google" id="ProtNLM"/>
    </source>
</evidence>
<dbReference type="InterPro" id="IPR012337">
    <property type="entry name" value="RNaseH-like_sf"/>
</dbReference>